<dbReference type="Pfam" id="PF00583">
    <property type="entry name" value="Acetyltransf_1"/>
    <property type="match status" value="1"/>
</dbReference>
<proteinExistence type="predicted"/>
<dbReference type="RefSeq" id="WP_005467152.1">
    <property type="nucleotide sequence ID" value="NZ_CM001485.1"/>
</dbReference>
<dbReference type="InterPro" id="IPR016181">
    <property type="entry name" value="Acyl_CoA_acyltransferase"/>
</dbReference>
<accession>I1D8F9</accession>
<sequence>MTTKRYTIWTAREHEVDTVMRLLHERVQWLRDRGSDQWSTYQRWRPEIENSVRRHATWLLRDADTYEAVGTITMSPHSDPEFWTEQEREVRALYLAKLATSPARRGEGLGALLLEFSHYCAVADQYRELRVDVWKTAHGLHNYYRQQGWAYLRTVDLPHRHSGALFTRQVVAPTVNLPPHGLTIRPAGNGNVPKRPIEPGELAWYGRDALMYARR</sequence>
<dbReference type="eggNOG" id="COG0456">
    <property type="taxonomic scope" value="Bacteria"/>
</dbReference>
<name>I1D8F9_9PSEU</name>
<reference evidence="3" key="2">
    <citation type="submission" date="2012-01" db="EMBL/GenBank/DDBJ databases">
        <title>Noncontiguous Finished sequence of chromosome of Saccharomonospora glauca K62.</title>
        <authorList>
            <consortium name="US DOE Joint Genome Institute"/>
            <person name="Lucas S."/>
            <person name="Han J."/>
            <person name="Lapidus A."/>
            <person name="Cheng J.-F."/>
            <person name="Goodwin L."/>
            <person name="Pitluck S."/>
            <person name="Peters L."/>
            <person name="Mikhailova N."/>
            <person name="Held B."/>
            <person name="Detter J.C."/>
            <person name="Han C."/>
            <person name="Tapia R."/>
            <person name="Land M."/>
            <person name="Hauser L."/>
            <person name="Kyrpides N."/>
            <person name="Ivanova N."/>
            <person name="Pagani I."/>
            <person name="Brambilla E.-M."/>
            <person name="Klenk H.-P."/>
            <person name="Woyke T."/>
        </authorList>
    </citation>
    <scope>NUCLEOTIDE SEQUENCE [LARGE SCALE GENOMIC DNA]</scope>
    <source>
        <strain evidence="3">K62</strain>
        <plasmid evidence="3">pSACGL01</plasmid>
    </source>
</reference>
<dbReference type="GO" id="GO:0016747">
    <property type="term" value="F:acyltransferase activity, transferring groups other than amino-acyl groups"/>
    <property type="evidence" value="ECO:0007669"/>
    <property type="project" value="InterPro"/>
</dbReference>
<dbReference type="AlphaFoldDB" id="I1D8F9"/>
<dbReference type="OrthoDB" id="4095657at2"/>
<dbReference type="InterPro" id="IPR000182">
    <property type="entry name" value="GNAT_dom"/>
</dbReference>
<evidence type="ECO:0000313" key="2">
    <source>
        <dbReference type="EMBL" id="EIF01234.1"/>
    </source>
</evidence>
<geneLocation type="plasmid" evidence="2 3">
    <name>pSACGL01</name>
</geneLocation>
<dbReference type="PROSITE" id="PS51186">
    <property type="entry name" value="GNAT"/>
    <property type="match status" value="1"/>
</dbReference>
<dbReference type="Gene3D" id="3.40.630.30">
    <property type="match status" value="1"/>
</dbReference>
<feature type="domain" description="N-acetyltransferase" evidence="1">
    <location>
        <begin position="6"/>
        <end position="172"/>
    </location>
</feature>
<keyword evidence="2" id="KW-0614">Plasmid</keyword>
<dbReference type="HOGENOM" id="CLU_013985_13_3_11"/>
<dbReference type="Proteomes" id="UP000005087">
    <property type="component" value="Plasmid pSACGL01"/>
</dbReference>
<protein>
    <submittedName>
        <fullName evidence="2">Acetyltransferase (GNAT) family protein</fullName>
    </submittedName>
</protein>
<keyword evidence="3" id="KW-1185">Reference proteome</keyword>
<dbReference type="SUPFAM" id="SSF55729">
    <property type="entry name" value="Acyl-CoA N-acyltransferases (Nat)"/>
    <property type="match status" value="1"/>
</dbReference>
<organism evidence="2 3">
    <name type="scientific">Saccharomonospora glauca K62</name>
    <dbReference type="NCBI Taxonomy" id="928724"/>
    <lineage>
        <taxon>Bacteria</taxon>
        <taxon>Bacillati</taxon>
        <taxon>Actinomycetota</taxon>
        <taxon>Actinomycetes</taxon>
        <taxon>Pseudonocardiales</taxon>
        <taxon>Pseudonocardiaceae</taxon>
        <taxon>Saccharomonospora</taxon>
    </lineage>
</organism>
<keyword evidence="2" id="KW-0808">Transferase</keyword>
<evidence type="ECO:0000259" key="1">
    <source>
        <dbReference type="PROSITE" id="PS51186"/>
    </source>
</evidence>
<evidence type="ECO:0000313" key="3">
    <source>
        <dbReference type="Proteomes" id="UP000005087"/>
    </source>
</evidence>
<gene>
    <name evidence="2" type="ORF">SacglDRAFT_00020</name>
</gene>
<reference evidence="2 3" key="1">
    <citation type="submission" date="2011-09" db="EMBL/GenBank/DDBJ databases">
        <authorList>
            <consortium name="US DOE Joint Genome Institute (JGI-PGF)"/>
            <person name="Lucas S."/>
            <person name="Han J."/>
            <person name="Lapidus A."/>
            <person name="Cheng J.-F."/>
            <person name="Goodwin L."/>
            <person name="Pitluck S."/>
            <person name="Peters L."/>
            <person name="Land M.L."/>
            <person name="Hauser L."/>
            <person name="Brambilla E."/>
            <person name="Klenk H.-P."/>
            <person name="Woyke T.J."/>
        </authorList>
    </citation>
    <scope>NUCLEOTIDE SEQUENCE [LARGE SCALE GENOMIC DNA]</scope>
    <source>
        <strain evidence="2 3">K62</strain>
        <plasmid evidence="2 3">pSACGL01</plasmid>
    </source>
</reference>
<dbReference type="EMBL" id="CM001485">
    <property type="protein sequence ID" value="EIF01234.1"/>
    <property type="molecule type" value="Genomic_DNA"/>
</dbReference>